<evidence type="ECO:0000256" key="4">
    <source>
        <dbReference type="ARBA" id="ARBA00023134"/>
    </source>
</evidence>
<keyword evidence="5" id="KW-0807">Transducer</keyword>
<feature type="binding site" evidence="6">
    <location>
        <begin position="44"/>
        <end position="49"/>
    </location>
    <ligand>
        <name>GTP</name>
        <dbReference type="ChEBI" id="CHEBI:37565"/>
    </ligand>
</feature>
<dbReference type="GO" id="GO:0001664">
    <property type="term" value="F:G protein-coupled receptor binding"/>
    <property type="evidence" value="ECO:0007669"/>
    <property type="project" value="TreeGrafter"/>
</dbReference>
<dbReference type="CDD" id="cd00066">
    <property type="entry name" value="G-alpha"/>
    <property type="match status" value="1"/>
</dbReference>
<feature type="region of interest" description="Disordered" evidence="8">
    <location>
        <begin position="1"/>
        <end position="31"/>
    </location>
</feature>
<keyword evidence="2 6" id="KW-0547">Nucleotide-binding</keyword>
<protein>
    <submittedName>
        <fullName evidence="9">Guanine nucleotide-binding protein g(O) subunit alpha</fullName>
    </submittedName>
</protein>
<dbReference type="EMBL" id="JANTQA010000070">
    <property type="protein sequence ID" value="KAJ3426300.1"/>
    <property type="molecule type" value="Genomic_DNA"/>
</dbReference>
<dbReference type="PROSITE" id="PS51882">
    <property type="entry name" value="G_ALPHA"/>
    <property type="match status" value="1"/>
</dbReference>
<dbReference type="GO" id="GO:0031683">
    <property type="term" value="F:G-protein beta/gamma-subunit complex binding"/>
    <property type="evidence" value="ECO:0007669"/>
    <property type="project" value="InterPro"/>
</dbReference>
<sequence>MNDSRMKKLKKQKKKRNKKIEKQTKKDKKRMKNQIKLLLLGTGESGKTTVVKQMQILYKDGFNEETQILFRDAIRNNIRTSMELLLDIADTLDLRLKKSNQVVAETFTRLNSTYNEDNILSEEMVQCIISLWSDPAIKTAYKQRFNFQIPDNINVYFDNVIEISKHGYKPSDQDILGCRIPTTGVNEISFQVKDLIWRIIDVGGQRNERRKWIHQFEEVLLFIYVVAINEYNQNLFEDEGVNRLQESLKLFTKIANNEYFRHTNCILLLNKMDLFTEKIIKYNLNVCFPDYKGGLDYEKALLFITKKFEKPSKNLKRKIYLHQSCATNTENINFIFYSVKEIVTKEFLKTFEFI</sequence>
<dbReference type="SMART" id="SM00275">
    <property type="entry name" value="G_alpha"/>
    <property type="match status" value="1"/>
</dbReference>
<dbReference type="SUPFAM" id="SSF47895">
    <property type="entry name" value="Transducin (alpha subunit), insertion domain"/>
    <property type="match status" value="1"/>
</dbReference>
<feature type="binding site" evidence="6">
    <location>
        <begin position="176"/>
        <end position="182"/>
    </location>
    <ligand>
        <name>GTP</name>
        <dbReference type="ChEBI" id="CHEBI:37565"/>
    </ligand>
</feature>
<feature type="binding site" evidence="7">
    <location>
        <position position="182"/>
    </location>
    <ligand>
        <name>Mg(2+)</name>
        <dbReference type="ChEBI" id="CHEBI:18420"/>
    </ligand>
</feature>
<dbReference type="InterPro" id="IPR001019">
    <property type="entry name" value="Gprotein_alpha_su"/>
</dbReference>
<feature type="binding site" evidence="6">
    <location>
        <begin position="270"/>
        <end position="273"/>
    </location>
    <ligand>
        <name>GTP</name>
        <dbReference type="ChEBI" id="CHEBI:37565"/>
    </ligand>
</feature>
<dbReference type="SUPFAM" id="SSF52540">
    <property type="entry name" value="P-loop containing nucleoside triphosphate hydrolases"/>
    <property type="match status" value="1"/>
</dbReference>
<evidence type="ECO:0000256" key="1">
    <source>
        <dbReference type="ARBA" id="ARBA00022723"/>
    </source>
</evidence>
<dbReference type="Pfam" id="PF00503">
    <property type="entry name" value="G-alpha"/>
    <property type="match status" value="1"/>
</dbReference>
<organism evidence="9 10">
    <name type="scientific">Anaeramoeba flamelloides</name>
    <dbReference type="NCBI Taxonomy" id="1746091"/>
    <lineage>
        <taxon>Eukaryota</taxon>
        <taxon>Metamonada</taxon>
        <taxon>Anaeramoebidae</taxon>
        <taxon>Anaeramoeba</taxon>
    </lineage>
</organism>
<dbReference type="PANTHER" id="PTHR10218:SF302">
    <property type="entry name" value="GUANINE NUCLEOTIDE-BINDING PROTEIN ALPHA-5 SUBUNIT"/>
    <property type="match status" value="1"/>
</dbReference>
<proteinExistence type="predicted"/>
<name>A0AAV7YCL4_9EUKA</name>
<evidence type="ECO:0000313" key="9">
    <source>
        <dbReference type="EMBL" id="KAJ3426300.1"/>
    </source>
</evidence>
<dbReference type="FunFam" id="3.40.50.300:FF:002307">
    <property type="entry name" value="Guanine nucleotide-binding protein G(k) subunit alpha"/>
    <property type="match status" value="1"/>
</dbReference>
<gene>
    <name evidence="9" type="ORF">M0812_28753</name>
</gene>
<comment type="caution">
    <text evidence="9">The sequence shown here is derived from an EMBL/GenBank/DDBJ whole genome shotgun (WGS) entry which is preliminary data.</text>
</comment>
<dbReference type="GO" id="GO:0003924">
    <property type="term" value="F:GTPase activity"/>
    <property type="evidence" value="ECO:0007669"/>
    <property type="project" value="InterPro"/>
</dbReference>
<evidence type="ECO:0000256" key="6">
    <source>
        <dbReference type="PIRSR" id="PIRSR601019-1"/>
    </source>
</evidence>
<dbReference type="GO" id="GO:0005525">
    <property type="term" value="F:GTP binding"/>
    <property type="evidence" value="ECO:0007669"/>
    <property type="project" value="UniProtKB-KW"/>
</dbReference>
<evidence type="ECO:0000256" key="7">
    <source>
        <dbReference type="PIRSR" id="PIRSR601019-2"/>
    </source>
</evidence>
<dbReference type="PRINTS" id="PR00318">
    <property type="entry name" value="GPROTEINA"/>
</dbReference>
<accession>A0AAV7YCL4</accession>
<feature type="compositionally biased region" description="Basic residues" evidence="8">
    <location>
        <begin position="7"/>
        <end position="31"/>
    </location>
</feature>
<keyword evidence="4 6" id="KW-0342">GTP-binding</keyword>
<reference evidence="9" key="1">
    <citation type="submission" date="2022-08" db="EMBL/GenBank/DDBJ databases">
        <title>Novel sulphate-reducing endosymbionts in the free-living metamonad Anaeramoeba.</title>
        <authorList>
            <person name="Jerlstrom-Hultqvist J."/>
            <person name="Cepicka I."/>
            <person name="Gallot-Lavallee L."/>
            <person name="Salas-Leiva D."/>
            <person name="Curtis B.A."/>
            <person name="Zahonova K."/>
            <person name="Pipaliya S."/>
            <person name="Dacks J."/>
            <person name="Roger A.J."/>
        </authorList>
    </citation>
    <scope>NUCLEOTIDE SEQUENCE</scope>
    <source>
        <strain evidence="9">Busselton2</strain>
    </source>
</reference>
<dbReference type="GO" id="GO:0005737">
    <property type="term" value="C:cytoplasm"/>
    <property type="evidence" value="ECO:0007669"/>
    <property type="project" value="TreeGrafter"/>
</dbReference>
<dbReference type="GO" id="GO:0046872">
    <property type="term" value="F:metal ion binding"/>
    <property type="evidence" value="ECO:0007669"/>
    <property type="project" value="UniProtKB-KW"/>
</dbReference>
<feature type="binding site" evidence="7">
    <location>
        <position position="48"/>
    </location>
    <ligand>
        <name>Mg(2+)</name>
        <dbReference type="ChEBI" id="CHEBI:18420"/>
    </ligand>
</feature>
<keyword evidence="3 7" id="KW-0460">Magnesium</keyword>
<dbReference type="Gene3D" id="1.10.400.10">
    <property type="entry name" value="GI Alpha 1, domain 2-like"/>
    <property type="match status" value="1"/>
</dbReference>
<feature type="binding site" evidence="6">
    <location>
        <position position="326"/>
    </location>
    <ligand>
        <name>GTP</name>
        <dbReference type="ChEBI" id="CHEBI:37565"/>
    </ligand>
</feature>
<keyword evidence="1 7" id="KW-0479">Metal-binding</keyword>
<dbReference type="AlphaFoldDB" id="A0AAV7YCL4"/>
<dbReference type="GO" id="GO:0005834">
    <property type="term" value="C:heterotrimeric G-protein complex"/>
    <property type="evidence" value="ECO:0007669"/>
    <property type="project" value="TreeGrafter"/>
</dbReference>
<evidence type="ECO:0000256" key="8">
    <source>
        <dbReference type="SAM" id="MobiDB-lite"/>
    </source>
</evidence>
<dbReference type="GO" id="GO:0007188">
    <property type="term" value="P:adenylate cyclase-modulating G protein-coupled receptor signaling pathway"/>
    <property type="evidence" value="ECO:0007669"/>
    <property type="project" value="TreeGrafter"/>
</dbReference>
<evidence type="ECO:0000256" key="5">
    <source>
        <dbReference type="ARBA" id="ARBA00023224"/>
    </source>
</evidence>
<evidence type="ECO:0000313" key="10">
    <source>
        <dbReference type="Proteomes" id="UP001146793"/>
    </source>
</evidence>
<evidence type="ECO:0000256" key="2">
    <source>
        <dbReference type="ARBA" id="ARBA00022741"/>
    </source>
</evidence>
<feature type="binding site" evidence="6">
    <location>
        <begin position="201"/>
        <end position="205"/>
    </location>
    <ligand>
        <name>GTP</name>
        <dbReference type="ChEBI" id="CHEBI:37565"/>
    </ligand>
</feature>
<dbReference type="InterPro" id="IPR011025">
    <property type="entry name" value="GproteinA_insert"/>
</dbReference>
<dbReference type="PANTHER" id="PTHR10218">
    <property type="entry name" value="GTP-BINDING PROTEIN ALPHA SUBUNIT"/>
    <property type="match status" value="1"/>
</dbReference>
<dbReference type="InterPro" id="IPR027417">
    <property type="entry name" value="P-loop_NTPase"/>
</dbReference>
<evidence type="ECO:0000256" key="3">
    <source>
        <dbReference type="ARBA" id="ARBA00022842"/>
    </source>
</evidence>
<dbReference type="Proteomes" id="UP001146793">
    <property type="component" value="Unassembled WGS sequence"/>
</dbReference>
<dbReference type="Gene3D" id="3.40.50.300">
    <property type="entry name" value="P-loop containing nucleotide triphosphate hydrolases"/>
    <property type="match status" value="1"/>
</dbReference>